<dbReference type="GO" id="GO:0016740">
    <property type="term" value="F:transferase activity"/>
    <property type="evidence" value="ECO:0007669"/>
    <property type="project" value="UniProtKB-KW"/>
</dbReference>
<sequence length="328" mass="36872">MADQAGISVIICTYNGASQLPQTLRHLALQQVPAEISWEIIVVDNNSADDTFNKAKQIWEAYKLPQIKYTVLSEPKPGKHHALTTGVHYAGYEYIVICDDDNRLADNYIKEAYFFMEANSAFGAAGGQGIVAADVEIPAWFWQHQRSYAVGKQNPVSGDVTANGYLWGAGMVFRKSLYIKVYSSIPAILAGPDGSGAGRGEDVELCMRFILAGYRLYYHDELVFTHYMHSNRLGDTYRLQHLNLNPNEERILNLYRKQIQLNKLSGAGKLLLLCTSLFRYLFSKTLAQTSKWHYLYEAEIFFLLSGIKLSQLAAEVAGIRKLNQILAK</sequence>
<dbReference type="PANTHER" id="PTHR43685:SF2">
    <property type="entry name" value="GLYCOSYLTRANSFERASE 2-LIKE DOMAIN-CONTAINING PROTEIN"/>
    <property type="match status" value="1"/>
</dbReference>
<dbReference type="Proteomes" id="UP000270046">
    <property type="component" value="Chromosome"/>
</dbReference>
<evidence type="ECO:0000259" key="1">
    <source>
        <dbReference type="Pfam" id="PF00535"/>
    </source>
</evidence>
<dbReference type="PANTHER" id="PTHR43685">
    <property type="entry name" value="GLYCOSYLTRANSFERASE"/>
    <property type="match status" value="1"/>
</dbReference>
<feature type="domain" description="Glycosyltransferase 2-like" evidence="1">
    <location>
        <begin position="8"/>
        <end position="176"/>
    </location>
</feature>
<accession>A0A494W127</accession>
<gene>
    <name evidence="2" type="ORF">HYN43_018880</name>
</gene>
<evidence type="ECO:0000313" key="3">
    <source>
        <dbReference type="Proteomes" id="UP000270046"/>
    </source>
</evidence>
<dbReference type="OrthoDB" id="786280at2"/>
<dbReference type="EMBL" id="CP032869">
    <property type="protein sequence ID" value="AYL97248.1"/>
    <property type="molecule type" value="Genomic_DNA"/>
</dbReference>
<dbReference type="Gene3D" id="3.90.550.10">
    <property type="entry name" value="Spore Coat Polysaccharide Biosynthesis Protein SpsA, Chain A"/>
    <property type="match status" value="1"/>
</dbReference>
<dbReference type="RefSeq" id="WP_119410821.1">
    <property type="nucleotide sequence ID" value="NZ_CP032869.1"/>
</dbReference>
<protein>
    <submittedName>
        <fullName evidence="2">Glycosyltransferase</fullName>
    </submittedName>
</protein>
<organism evidence="2 3">
    <name type="scientific">Mucilaginibacter celer</name>
    <dbReference type="NCBI Taxonomy" id="2305508"/>
    <lineage>
        <taxon>Bacteria</taxon>
        <taxon>Pseudomonadati</taxon>
        <taxon>Bacteroidota</taxon>
        <taxon>Sphingobacteriia</taxon>
        <taxon>Sphingobacteriales</taxon>
        <taxon>Sphingobacteriaceae</taxon>
        <taxon>Mucilaginibacter</taxon>
    </lineage>
</organism>
<keyword evidence="2" id="KW-0808">Transferase</keyword>
<reference evidence="2 3" key="1">
    <citation type="submission" date="2018-10" db="EMBL/GenBank/DDBJ databases">
        <title>Genome sequencing of Mucilaginibacter sp. HYN0043.</title>
        <authorList>
            <person name="Kim M."/>
            <person name="Yi H."/>
        </authorList>
    </citation>
    <scope>NUCLEOTIDE SEQUENCE [LARGE SCALE GENOMIC DNA]</scope>
    <source>
        <strain evidence="2 3">HYN0043</strain>
    </source>
</reference>
<evidence type="ECO:0000313" key="2">
    <source>
        <dbReference type="EMBL" id="AYL97248.1"/>
    </source>
</evidence>
<proteinExistence type="predicted"/>
<dbReference type="InterPro" id="IPR001173">
    <property type="entry name" value="Glyco_trans_2-like"/>
</dbReference>
<dbReference type="SUPFAM" id="SSF53448">
    <property type="entry name" value="Nucleotide-diphospho-sugar transferases"/>
    <property type="match status" value="1"/>
</dbReference>
<dbReference type="Pfam" id="PF00535">
    <property type="entry name" value="Glycos_transf_2"/>
    <property type="match status" value="1"/>
</dbReference>
<dbReference type="InterPro" id="IPR050834">
    <property type="entry name" value="Glycosyltransf_2"/>
</dbReference>
<dbReference type="AlphaFoldDB" id="A0A494W127"/>
<keyword evidence="3" id="KW-1185">Reference proteome</keyword>
<dbReference type="KEGG" id="muh:HYN43_018880"/>
<dbReference type="InterPro" id="IPR029044">
    <property type="entry name" value="Nucleotide-diphossugar_trans"/>
</dbReference>
<name>A0A494W127_9SPHI</name>
<dbReference type="CDD" id="cd00761">
    <property type="entry name" value="Glyco_tranf_GTA_type"/>
    <property type="match status" value="1"/>
</dbReference>